<feature type="non-terminal residue" evidence="1">
    <location>
        <position position="68"/>
    </location>
</feature>
<dbReference type="GeneID" id="63734279"/>
<dbReference type="OrthoDB" id="2410195at2759"/>
<accession>A0A1L9Q0J9</accession>
<dbReference type="VEuPathDB" id="FungiDB:ASPVEDRAFT_94712"/>
<name>A0A1L9Q0J9_ASPVE</name>
<dbReference type="Proteomes" id="UP000184073">
    <property type="component" value="Unassembled WGS sequence"/>
</dbReference>
<feature type="non-terminal residue" evidence="1">
    <location>
        <position position="1"/>
    </location>
</feature>
<evidence type="ECO:0000313" key="1">
    <source>
        <dbReference type="EMBL" id="OJJ07308.1"/>
    </source>
</evidence>
<keyword evidence="2" id="KW-1185">Reference proteome</keyword>
<proteinExistence type="predicted"/>
<dbReference type="Gene3D" id="3.40.50.150">
    <property type="entry name" value="Vaccinia Virus protein VP39"/>
    <property type="match status" value="1"/>
</dbReference>
<dbReference type="RefSeq" id="XP_040673070.1">
    <property type="nucleotide sequence ID" value="XM_040818768.1"/>
</dbReference>
<organism evidence="1 2">
    <name type="scientific">Aspergillus versicolor CBS 583.65</name>
    <dbReference type="NCBI Taxonomy" id="1036611"/>
    <lineage>
        <taxon>Eukaryota</taxon>
        <taxon>Fungi</taxon>
        <taxon>Dikarya</taxon>
        <taxon>Ascomycota</taxon>
        <taxon>Pezizomycotina</taxon>
        <taxon>Eurotiomycetes</taxon>
        <taxon>Eurotiomycetidae</taxon>
        <taxon>Eurotiales</taxon>
        <taxon>Aspergillaceae</taxon>
        <taxon>Aspergillus</taxon>
        <taxon>Aspergillus subgen. Nidulantes</taxon>
    </lineage>
</organism>
<gene>
    <name evidence="1" type="ORF">ASPVEDRAFT_94712</name>
</gene>
<dbReference type="AlphaFoldDB" id="A0A1L9Q0J9"/>
<dbReference type="EMBL" id="KV878137">
    <property type="protein sequence ID" value="OJJ07308.1"/>
    <property type="molecule type" value="Genomic_DNA"/>
</dbReference>
<sequence length="68" mass="7830">QEIPLLNLVVQDCEPNIELADIELAETKLWPAEGKAALEQERAKYFAYDFFTPSPVKGATVYWLRYIL</sequence>
<protein>
    <submittedName>
        <fullName evidence="1">Uncharacterized protein</fullName>
    </submittedName>
</protein>
<dbReference type="InterPro" id="IPR029063">
    <property type="entry name" value="SAM-dependent_MTases_sf"/>
</dbReference>
<evidence type="ECO:0000313" key="2">
    <source>
        <dbReference type="Proteomes" id="UP000184073"/>
    </source>
</evidence>
<reference evidence="2" key="1">
    <citation type="journal article" date="2017" name="Genome Biol.">
        <title>Comparative genomics reveals high biological diversity and specific adaptations in the industrially and medically important fungal genus Aspergillus.</title>
        <authorList>
            <person name="de Vries R.P."/>
            <person name="Riley R."/>
            <person name="Wiebenga A."/>
            <person name="Aguilar-Osorio G."/>
            <person name="Amillis S."/>
            <person name="Uchima C.A."/>
            <person name="Anderluh G."/>
            <person name="Asadollahi M."/>
            <person name="Askin M."/>
            <person name="Barry K."/>
            <person name="Battaglia E."/>
            <person name="Bayram O."/>
            <person name="Benocci T."/>
            <person name="Braus-Stromeyer S.A."/>
            <person name="Caldana C."/>
            <person name="Canovas D."/>
            <person name="Cerqueira G.C."/>
            <person name="Chen F."/>
            <person name="Chen W."/>
            <person name="Choi C."/>
            <person name="Clum A."/>
            <person name="Dos Santos R.A."/>
            <person name="Damasio A.R."/>
            <person name="Diallinas G."/>
            <person name="Emri T."/>
            <person name="Fekete E."/>
            <person name="Flipphi M."/>
            <person name="Freyberg S."/>
            <person name="Gallo A."/>
            <person name="Gournas C."/>
            <person name="Habgood R."/>
            <person name="Hainaut M."/>
            <person name="Harispe M.L."/>
            <person name="Henrissat B."/>
            <person name="Hilden K.S."/>
            <person name="Hope R."/>
            <person name="Hossain A."/>
            <person name="Karabika E."/>
            <person name="Karaffa L."/>
            <person name="Karanyi Z."/>
            <person name="Krasevec N."/>
            <person name="Kuo A."/>
            <person name="Kusch H."/>
            <person name="LaButti K."/>
            <person name="Lagendijk E.L."/>
            <person name="Lapidus A."/>
            <person name="Levasseur A."/>
            <person name="Lindquist E."/>
            <person name="Lipzen A."/>
            <person name="Logrieco A.F."/>
            <person name="MacCabe A."/>
            <person name="Maekelae M.R."/>
            <person name="Malavazi I."/>
            <person name="Melin P."/>
            <person name="Meyer V."/>
            <person name="Mielnichuk N."/>
            <person name="Miskei M."/>
            <person name="Molnar A.P."/>
            <person name="Mule G."/>
            <person name="Ngan C.Y."/>
            <person name="Orejas M."/>
            <person name="Orosz E."/>
            <person name="Ouedraogo J.P."/>
            <person name="Overkamp K.M."/>
            <person name="Park H.-S."/>
            <person name="Perrone G."/>
            <person name="Piumi F."/>
            <person name="Punt P.J."/>
            <person name="Ram A.F."/>
            <person name="Ramon A."/>
            <person name="Rauscher S."/>
            <person name="Record E."/>
            <person name="Riano-Pachon D.M."/>
            <person name="Robert V."/>
            <person name="Roehrig J."/>
            <person name="Ruller R."/>
            <person name="Salamov A."/>
            <person name="Salih N.S."/>
            <person name="Samson R.A."/>
            <person name="Sandor E."/>
            <person name="Sanguinetti M."/>
            <person name="Schuetze T."/>
            <person name="Sepcic K."/>
            <person name="Shelest E."/>
            <person name="Sherlock G."/>
            <person name="Sophianopoulou V."/>
            <person name="Squina F.M."/>
            <person name="Sun H."/>
            <person name="Susca A."/>
            <person name="Todd R.B."/>
            <person name="Tsang A."/>
            <person name="Unkles S.E."/>
            <person name="van de Wiele N."/>
            <person name="van Rossen-Uffink D."/>
            <person name="Oliveira J.V."/>
            <person name="Vesth T.C."/>
            <person name="Visser J."/>
            <person name="Yu J.-H."/>
            <person name="Zhou M."/>
            <person name="Andersen M.R."/>
            <person name="Archer D.B."/>
            <person name="Baker S.E."/>
            <person name="Benoit I."/>
            <person name="Brakhage A.A."/>
            <person name="Braus G.H."/>
            <person name="Fischer R."/>
            <person name="Frisvad J.C."/>
            <person name="Goldman G.H."/>
            <person name="Houbraken J."/>
            <person name="Oakley B."/>
            <person name="Pocsi I."/>
            <person name="Scazzocchio C."/>
            <person name="Seiboth B."/>
            <person name="vanKuyk P.A."/>
            <person name="Wortman J."/>
            <person name="Dyer P.S."/>
            <person name="Grigoriev I.V."/>
        </authorList>
    </citation>
    <scope>NUCLEOTIDE SEQUENCE [LARGE SCALE GENOMIC DNA]</scope>
    <source>
        <strain evidence="2">CBS 583.65</strain>
    </source>
</reference>